<sequence length="73" mass="7875">MHDIGTSGAKRLRQQRRDIISWFNRPHVVSSIGNIYTLQPIGATAMDGSAVAHVLAASILELMPANPVLSLPL</sequence>
<name>L9K388_TUPCH</name>
<evidence type="ECO:0000313" key="2">
    <source>
        <dbReference type="Proteomes" id="UP000011518"/>
    </source>
</evidence>
<proteinExistence type="predicted"/>
<accession>L9K388</accession>
<evidence type="ECO:0000313" key="1">
    <source>
        <dbReference type="EMBL" id="ELW57118.1"/>
    </source>
</evidence>
<keyword evidence="2" id="KW-1185">Reference proteome</keyword>
<dbReference type="Proteomes" id="UP000011518">
    <property type="component" value="Unassembled WGS sequence"/>
</dbReference>
<dbReference type="AlphaFoldDB" id="L9K388"/>
<reference evidence="2" key="1">
    <citation type="submission" date="2012-07" db="EMBL/GenBank/DDBJ databases">
        <title>Genome of the Chinese tree shrew, a rising model animal genetically related to primates.</title>
        <authorList>
            <person name="Zhang G."/>
            <person name="Fan Y."/>
            <person name="Yao Y."/>
            <person name="Huang Z."/>
        </authorList>
    </citation>
    <scope>NUCLEOTIDE SEQUENCE [LARGE SCALE GENOMIC DNA]</scope>
</reference>
<gene>
    <name evidence="1" type="ORF">TREES_T100003224</name>
</gene>
<dbReference type="InParanoid" id="L9K388"/>
<dbReference type="EMBL" id="KB320915">
    <property type="protein sequence ID" value="ELW57118.1"/>
    <property type="molecule type" value="Genomic_DNA"/>
</dbReference>
<organism evidence="1 2">
    <name type="scientific">Tupaia chinensis</name>
    <name type="common">Chinese tree shrew</name>
    <name type="synonym">Tupaia belangeri chinensis</name>
    <dbReference type="NCBI Taxonomy" id="246437"/>
    <lineage>
        <taxon>Eukaryota</taxon>
        <taxon>Metazoa</taxon>
        <taxon>Chordata</taxon>
        <taxon>Craniata</taxon>
        <taxon>Vertebrata</taxon>
        <taxon>Euteleostomi</taxon>
        <taxon>Mammalia</taxon>
        <taxon>Eutheria</taxon>
        <taxon>Euarchontoglires</taxon>
        <taxon>Scandentia</taxon>
        <taxon>Tupaiidae</taxon>
        <taxon>Tupaia</taxon>
    </lineage>
</organism>
<protein>
    <submittedName>
        <fullName evidence="1">Uncharacterized protein</fullName>
    </submittedName>
</protein>
<reference evidence="2" key="2">
    <citation type="journal article" date="2013" name="Nat. Commun.">
        <title>Genome of the Chinese tree shrew.</title>
        <authorList>
            <person name="Fan Y."/>
            <person name="Huang Z.Y."/>
            <person name="Cao C.C."/>
            <person name="Chen C.S."/>
            <person name="Chen Y.X."/>
            <person name="Fan D.D."/>
            <person name="He J."/>
            <person name="Hou H.L."/>
            <person name="Hu L."/>
            <person name="Hu X.T."/>
            <person name="Jiang X.T."/>
            <person name="Lai R."/>
            <person name="Lang Y.S."/>
            <person name="Liang B."/>
            <person name="Liao S.G."/>
            <person name="Mu D."/>
            <person name="Ma Y.Y."/>
            <person name="Niu Y.Y."/>
            <person name="Sun X.Q."/>
            <person name="Xia J.Q."/>
            <person name="Xiao J."/>
            <person name="Xiong Z.Q."/>
            <person name="Xu L."/>
            <person name="Yang L."/>
            <person name="Zhang Y."/>
            <person name="Zhao W."/>
            <person name="Zhao X.D."/>
            <person name="Zheng Y.T."/>
            <person name="Zhou J.M."/>
            <person name="Zhu Y.B."/>
            <person name="Zhang G.J."/>
            <person name="Wang J."/>
            <person name="Yao Y.G."/>
        </authorList>
    </citation>
    <scope>NUCLEOTIDE SEQUENCE [LARGE SCALE GENOMIC DNA]</scope>
</reference>